<comment type="cofactor">
    <cofactor evidence="1 15">
        <name>Mg(2+)</name>
        <dbReference type="ChEBI" id="CHEBI:18420"/>
    </cofactor>
</comment>
<evidence type="ECO:0000256" key="5">
    <source>
        <dbReference type="ARBA" id="ARBA00012266"/>
    </source>
</evidence>
<dbReference type="NCBIfam" id="TIGR00564">
    <property type="entry name" value="trpE_most"/>
    <property type="match status" value="1"/>
</dbReference>
<evidence type="ECO:0000313" key="19">
    <source>
        <dbReference type="Proteomes" id="UP000774000"/>
    </source>
</evidence>
<dbReference type="GO" id="GO:0046872">
    <property type="term" value="F:metal ion binding"/>
    <property type="evidence" value="ECO:0007669"/>
    <property type="project" value="UniProtKB-KW"/>
</dbReference>
<dbReference type="EC" id="4.1.3.27" evidence="5 15"/>
<reference evidence="18" key="1">
    <citation type="submission" date="2021-01" db="EMBL/GenBank/DDBJ databases">
        <title>Genomic Encyclopedia of Type Strains, Phase IV (KMG-IV): sequencing the most valuable type-strain genomes for metagenomic binning, comparative biology and taxonomic classification.</title>
        <authorList>
            <person name="Goeker M."/>
        </authorList>
    </citation>
    <scope>NUCLEOTIDE SEQUENCE</scope>
    <source>
        <strain evidence="18">DSM 23230</strain>
    </source>
</reference>
<keyword evidence="19" id="KW-1185">Reference proteome</keyword>
<evidence type="ECO:0000256" key="7">
    <source>
        <dbReference type="ARBA" id="ARBA00022605"/>
    </source>
</evidence>
<dbReference type="GO" id="GO:0000162">
    <property type="term" value="P:L-tryptophan biosynthetic process"/>
    <property type="evidence" value="ECO:0007669"/>
    <property type="project" value="UniProtKB-KW"/>
</dbReference>
<feature type="domain" description="Anthranilate synthase component I N-terminal" evidence="17">
    <location>
        <begin position="28"/>
        <end position="168"/>
    </location>
</feature>
<evidence type="ECO:0000259" key="16">
    <source>
        <dbReference type="Pfam" id="PF00425"/>
    </source>
</evidence>
<comment type="subunit">
    <text evidence="4 15">Heterotetramer consisting of two non-identical subunits: a beta subunit (TrpG) and a large alpha subunit (TrpE).</text>
</comment>
<dbReference type="InterPro" id="IPR005801">
    <property type="entry name" value="ADC_synthase"/>
</dbReference>
<keyword evidence="12 15" id="KW-0456">Lyase</keyword>
<dbReference type="PRINTS" id="PR00095">
    <property type="entry name" value="ANTSNTHASEI"/>
</dbReference>
<proteinExistence type="inferred from homology"/>
<evidence type="ECO:0000256" key="10">
    <source>
        <dbReference type="ARBA" id="ARBA00022842"/>
    </source>
</evidence>
<dbReference type="InterPro" id="IPR005256">
    <property type="entry name" value="Anth_synth_I_PabB"/>
</dbReference>
<dbReference type="InterPro" id="IPR019999">
    <property type="entry name" value="Anth_synth_I-like"/>
</dbReference>
<keyword evidence="11 15" id="KW-0057">Aromatic amino acid biosynthesis</keyword>
<evidence type="ECO:0000256" key="15">
    <source>
        <dbReference type="RuleBase" id="RU364045"/>
    </source>
</evidence>
<evidence type="ECO:0000313" key="18">
    <source>
        <dbReference type="EMBL" id="MBM7555587.1"/>
    </source>
</evidence>
<dbReference type="SUPFAM" id="SSF56322">
    <property type="entry name" value="ADC synthase"/>
    <property type="match status" value="1"/>
</dbReference>
<evidence type="ECO:0000256" key="4">
    <source>
        <dbReference type="ARBA" id="ARBA00011575"/>
    </source>
</evidence>
<comment type="pathway">
    <text evidence="2 15">Amino-acid biosynthesis; L-tryptophan biosynthesis; L-tryptophan from chorismate: step 1/5.</text>
</comment>
<evidence type="ECO:0000256" key="9">
    <source>
        <dbReference type="ARBA" id="ARBA00022822"/>
    </source>
</evidence>
<evidence type="ECO:0000256" key="14">
    <source>
        <dbReference type="ARBA" id="ARBA00047683"/>
    </source>
</evidence>
<dbReference type="AlphaFoldDB" id="A0A938XU26"/>
<comment type="similarity">
    <text evidence="3 15">Belongs to the anthranilate synthase component I family.</text>
</comment>
<evidence type="ECO:0000256" key="12">
    <source>
        <dbReference type="ARBA" id="ARBA00023239"/>
    </source>
</evidence>
<comment type="catalytic activity">
    <reaction evidence="14 15">
        <text>chorismate + L-glutamine = anthranilate + pyruvate + L-glutamate + H(+)</text>
        <dbReference type="Rhea" id="RHEA:21732"/>
        <dbReference type="ChEBI" id="CHEBI:15361"/>
        <dbReference type="ChEBI" id="CHEBI:15378"/>
        <dbReference type="ChEBI" id="CHEBI:16567"/>
        <dbReference type="ChEBI" id="CHEBI:29748"/>
        <dbReference type="ChEBI" id="CHEBI:29985"/>
        <dbReference type="ChEBI" id="CHEBI:58359"/>
        <dbReference type="EC" id="4.1.3.27"/>
    </reaction>
</comment>
<dbReference type="EMBL" id="JAFBDQ010000002">
    <property type="protein sequence ID" value="MBM7555587.1"/>
    <property type="molecule type" value="Genomic_DNA"/>
</dbReference>
<evidence type="ECO:0000256" key="11">
    <source>
        <dbReference type="ARBA" id="ARBA00023141"/>
    </source>
</evidence>
<dbReference type="RefSeq" id="WP_204700315.1">
    <property type="nucleotide sequence ID" value="NZ_JAFBDQ010000002.1"/>
</dbReference>
<gene>
    <name evidence="15" type="primary">trpE</name>
    <name evidence="18" type="ORF">JOC47_000412</name>
</gene>
<dbReference type="GO" id="GO:0004049">
    <property type="term" value="F:anthranilate synthase activity"/>
    <property type="evidence" value="ECO:0007669"/>
    <property type="project" value="UniProtKB-EC"/>
</dbReference>
<sequence>MYKPSQAEFRELSTQGDLVPIYKELSADLETPVSAFMKLGDGDYSYLLESVEQGQQVGRYSFIGIDYHGVVRCKDNQLQVEDEEGNITKNKSTENPVDDLEEILEQYQAIEIEDLPLFYGGAVGYLGYDAIQYFEKIPQTNEDDLEVPEMLFVLSDTVLIFDHLHHNMKVVTNVKVGDNPEQDYQEGIKKIEEVIEKLEQPVPKQNNGQQPKDLVAQSNMSKAKFMNSIETIKDYIEAGDTFQTVFSQRLEVEIESEPFSIYRELRRLNPSPYMYYLNFGDFELVGSSPELLVRAEEEKVETRPIAGTRKRGSNQAEDQELAQDLLTDEKERAEHTMLVDLGRNDIGRVSEYGTVDVTELMEVEYYSHVMHLVSNVTGELSSDDDIYSALEACFPAGTVSGAPKIRAMEIIDELEPTRRGPYAGSIGYFSYSGNLDSCITIRTILTKDDKAYVQAGAGIVADSDPESEYEETLNKASALLEAVRLAEGGGELDISN</sequence>
<dbReference type="PANTHER" id="PTHR11236:SF48">
    <property type="entry name" value="ISOCHORISMATE SYNTHASE MENF"/>
    <property type="match status" value="1"/>
</dbReference>
<dbReference type="Proteomes" id="UP000774000">
    <property type="component" value="Unassembled WGS sequence"/>
</dbReference>
<dbReference type="Pfam" id="PF00425">
    <property type="entry name" value="Chorismate_bind"/>
    <property type="match status" value="1"/>
</dbReference>
<evidence type="ECO:0000256" key="1">
    <source>
        <dbReference type="ARBA" id="ARBA00001946"/>
    </source>
</evidence>
<dbReference type="Pfam" id="PF04715">
    <property type="entry name" value="Anth_synt_I_N"/>
    <property type="match status" value="1"/>
</dbReference>
<evidence type="ECO:0000256" key="6">
    <source>
        <dbReference type="ARBA" id="ARBA00020653"/>
    </source>
</evidence>
<dbReference type="InterPro" id="IPR006805">
    <property type="entry name" value="Anth_synth_I_N"/>
</dbReference>
<protein>
    <recommendedName>
        <fullName evidence="6 15">Anthranilate synthase component 1</fullName>
        <ecNumber evidence="5 15">4.1.3.27</ecNumber>
    </recommendedName>
</protein>
<feature type="domain" description="Chorismate-utilising enzyme C-terminal" evidence="16">
    <location>
        <begin position="222"/>
        <end position="475"/>
    </location>
</feature>
<accession>A0A938XU26</accession>
<evidence type="ECO:0000256" key="13">
    <source>
        <dbReference type="ARBA" id="ARBA00025634"/>
    </source>
</evidence>
<keyword evidence="10 15" id="KW-0460">Magnesium</keyword>
<name>A0A938XU26_9FIRM</name>
<dbReference type="InterPro" id="IPR015890">
    <property type="entry name" value="Chorismate_C"/>
</dbReference>
<keyword evidence="9 15" id="KW-0822">Tryptophan biosynthesis</keyword>
<comment type="caution">
    <text evidence="18">The sequence shown here is derived from an EMBL/GenBank/DDBJ whole genome shotgun (WGS) entry which is preliminary data.</text>
</comment>
<comment type="function">
    <text evidence="13 15">Part of a heterotetrameric complex that catalyzes the two-step biosynthesis of anthranilate, an intermediate in the biosynthesis of L-tryptophan. In the first step, the glutamine-binding beta subunit (TrpG) of anthranilate synthase (AS) provides the glutamine amidotransferase activity which generates ammonia as a substrate that, along with chorismate, is used in the second step, catalyzed by the large alpha subunit of AS (TrpE) to produce anthranilate. In the absence of TrpG, TrpE can synthesize anthranilate directly from chorismate and high concentrations of ammonia.</text>
</comment>
<dbReference type="PANTHER" id="PTHR11236">
    <property type="entry name" value="AMINOBENZOATE/ANTHRANILATE SYNTHASE"/>
    <property type="match status" value="1"/>
</dbReference>
<dbReference type="Gene3D" id="3.60.120.10">
    <property type="entry name" value="Anthranilate synthase"/>
    <property type="match status" value="1"/>
</dbReference>
<evidence type="ECO:0000256" key="3">
    <source>
        <dbReference type="ARBA" id="ARBA00009562"/>
    </source>
</evidence>
<evidence type="ECO:0000256" key="8">
    <source>
        <dbReference type="ARBA" id="ARBA00022723"/>
    </source>
</evidence>
<evidence type="ECO:0000259" key="17">
    <source>
        <dbReference type="Pfam" id="PF04715"/>
    </source>
</evidence>
<keyword evidence="8 15" id="KW-0479">Metal-binding</keyword>
<keyword evidence="7 15" id="KW-0028">Amino-acid biosynthesis</keyword>
<organism evidence="18 19">
    <name type="scientific">Halanaerobacter jeridensis</name>
    <dbReference type="NCBI Taxonomy" id="706427"/>
    <lineage>
        <taxon>Bacteria</taxon>
        <taxon>Bacillati</taxon>
        <taxon>Bacillota</taxon>
        <taxon>Clostridia</taxon>
        <taxon>Halanaerobiales</taxon>
        <taxon>Halobacteroidaceae</taxon>
        <taxon>Halanaerobacter</taxon>
    </lineage>
</organism>
<evidence type="ECO:0000256" key="2">
    <source>
        <dbReference type="ARBA" id="ARBA00004873"/>
    </source>
</evidence>